<protein>
    <submittedName>
        <fullName evidence="2">Uncharacterized protein</fullName>
    </submittedName>
</protein>
<keyword evidence="1" id="KW-1133">Transmembrane helix</keyword>
<sequence length="125" mass="13939">MEGFTSSVRGWHLTYWILAVAPPLYLTVAWLFAIRVERHKARVGRILLPVALLPLVLLSMFVWFLTLGRSGGSALAGWIAIDHLLWLAASVPIVLYFVSSVPSAYRVHRETLQTADEPSRALQDG</sequence>
<dbReference type="AlphaFoldDB" id="A0A5C6DET2"/>
<evidence type="ECO:0000256" key="1">
    <source>
        <dbReference type="SAM" id="Phobius"/>
    </source>
</evidence>
<comment type="caution">
    <text evidence="2">The sequence shown here is derived from an EMBL/GenBank/DDBJ whole genome shotgun (WGS) entry which is preliminary data.</text>
</comment>
<name>A0A5C6DET2_9BACT</name>
<proteinExistence type="predicted"/>
<keyword evidence="1" id="KW-0472">Membrane</keyword>
<evidence type="ECO:0000313" key="2">
    <source>
        <dbReference type="EMBL" id="TWU35198.1"/>
    </source>
</evidence>
<accession>A0A5C6DET2</accession>
<feature type="transmembrane region" description="Helical" evidence="1">
    <location>
        <begin position="78"/>
        <end position="99"/>
    </location>
</feature>
<dbReference type="EMBL" id="SJPY01000010">
    <property type="protein sequence ID" value="TWU35198.1"/>
    <property type="molecule type" value="Genomic_DNA"/>
</dbReference>
<organism evidence="2 3">
    <name type="scientific">Novipirellula aureliae</name>
    <dbReference type="NCBI Taxonomy" id="2527966"/>
    <lineage>
        <taxon>Bacteria</taxon>
        <taxon>Pseudomonadati</taxon>
        <taxon>Planctomycetota</taxon>
        <taxon>Planctomycetia</taxon>
        <taxon>Pirellulales</taxon>
        <taxon>Pirellulaceae</taxon>
        <taxon>Novipirellula</taxon>
    </lineage>
</organism>
<evidence type="ECO:0000313" key="3">
    <source>
        <dbReference type="Proteomes" id="UP000315471"/>
    </source>
</evidence>
<feature type="transmembrane region" description="Helical" evidence="1">
    <location>
        <begin position="46"/>
        <end position="66"/>
    </location>
</feature>
<reference evidence="2 3" key="1">
    <citation type="submission" date="2019-02" db="EMBL/GenBank/DDBJ databases">
        <title>Deep-cultivation of Planctomycetes and their phenomic and genomic characterization uncovers novel biology.</title>
        <authorList>
            <person name="Wiegand S."/>
            <person name="Jogler M."/>
            <person name="Boedeker C."/>
            <person name="Pinto D."/>
            <person name="Vollmers J."/>
            <person name="Rivas-Marin E."/>
            <person name="Kohn T."/>
            <person name="Peeters S.H."/>
            <person name="Heuer A."/>
            <person name="Rast P."/>
            <person name="Oberbeckmann S."/>
            <person name="Bunk B."/>
            <person name="Jeske O."/>
            <person name="Meyerdierks A."/>
            <person name="Storesund J.E."/>
            <person name="Kallscheuer N."/>
            <person name="Luecker S."/>
            <person name="Lage O.M."/>
            <person name="Pohl T."/>
            <person name="Merkel B.J."/>
            <person name="Hornburger P."/>
            <person name="Mueller R.-W."/>
            <person name="Bruemmer F."/>
            <person name="Labrenz M."/>
            <person name="Spormann A.M."/>
            <person name="Op Den Camp H."/>
            <person name="Overmann J."/>
            <person name="Amann R."/>
            <person name="Jetten M.S.M."/>
            <person name="Mascher T."/>
            <person name="Medema M.H."/>
            <person name="Devos D.P."/>
            <person name="Kaster A.-K."/>
            <person name="Ovreas L."/>
            <person name="Rohde M."/>
            <person name="Galperin M.Y."/>
            <person name="Jogler C."/>
        </authorList>
    </citation>
    <scope>NUCLEOTIDE SEQUENCE [LARGE SCALE GENOMIC DNA]</scope>
    <source>
        <strain evidence="2 3">Q31b</strain>
    </source>
</reference>
<gene>
    <name evidence="2" type="ORF">Q31b_52940</name>
</gene>
<keyword evidence="1" id="KW-0812">Transmembrane</keyword>
<dbReference type="Proteomes" id="UP000315471">
    <property type="component" value="Unassembled WGS sequence"/>
</dbReference>
<keyword evidence="3" id="KW-1185">Reference proteome</keyword>
<feature type="transmembrane region" description="Helical" evidence="1">
    <location>
        <begin position="13"/>
        <end position="34"/>
    </location>
</feature>